<dbReference type="STRING" id="1076935.U4LS09"/>
<dbReference type="SUPFAM" id="SSF53328">
    <property type="entry name" value="Formyltransferase"/>
    <property type="match status" value="1"/>
</dbReference>
<name>U4LS09_PYROM</name>
<dbReference type="EMBL" id="HF936670">
    <property type="protein sequence ID" value="CCX34971.1"/>
    <property type="molecule type" value="Genomic_DNA"/>
</dbReference>
<dbReference type="EC" id="2.1.2.9" evidence="1"/>
<dbReference type="CDD" id="cd08646">
    <property type="entry name" value="FMT_core_Met-tRNA-FMT_N"/>
    <property type="match status" value="1"/>
</dbReference>
<dbReference type="PANTHER" id="PTHR11138:SF5">
    <property type="entry name" value="METHIONYL-TRNA FORMYLTRANSFERASE, MITOCHONDRIAL"/>
    <property type="match status" value="1"/>
</dbReference>
<keyword evidence="3" id="KW-0808">Transferase</keyword>
<dbReference type="PANTHER" id="PTHR11138">
    <property type="entry name" value="METHIONYL-TRNA FORMYLTRANSFERASE"/>
    <property type="match status" value="1"/>
</dbReference>
<dbReference type="InterPro" id="IPR002376">
    <property type="entry name" value="Formyl_transf_N"/>
</dbReference>
<feature type="domain" description="Formyl transferase N-terminal" evidence="2">
    <location>
        <begin position="83"/>
        <end position="264"/>
    </location>
</feature>
<dbReference type="OMA" id="IHARIDW"/>
<evidence type="ECO:0000256" key="1">
    <source>
        <dbReference type="ARBA" id="ARBA00012261"/>
    </source>
</evidence>
<protein>
    <recommendedName>
        <fullName evidence="1">methionyl-tRNA formyltransferase</fullName>
        <ecNumber evidence="1">2.1.2.9</ecNumber>
    </recommendedName>
</protein>
<dbReference type="GO" id="GO:0004479">
    <property type="term" value="F:methionyl-tRNA formyltransferase activity"/>
    <property type="evidence" value="ECO:0007669"/>
    <property type="project" value="UniProtKB-EC"/>
</dbReference>
<reference evidence="3 4" key="1">
    <citation type="journal article" date="2013" name="PLoS Genet.">
        <title>The genome and development-dependent transcriptomes of Pyronema confluens: a window into fungal evolution.</title>
        <authorList>
            <person name="Traeger S."/>
            <person name="Altegoer F."/>
            <person name="Freitag M."/>
            <person name="Gabaldon T."/>
            <person name="Kempken F."/>
            <person name="Kumar A."/>
            <person name="Marcet-Houben M."/>
            <person name="Poggeler S."/>
            <person name="Stajich J.E."/>
            <person name="Nowrousian M."/>
        </authorList>
    </citation>
    <scope>NUCLEOTIDE SEQUENCE [LARGE SCALE GENOMIC DNA]</scope>
    <source>
        <strain evidence="4">CBS 100304</strain>
        <tissue evidence="3">Vegetative mycelium</tissue>
    </source>
</reference>
<evidence type="ECO:0000313" key="4">
    <source>
        <dbReference type="Proteomes" id="UP000018144"/>
    </source>
</evidence>
<dbReference type="AlphaFoldDB" id="U4LS09"/>
<keyword evidence="4" id="KW-1185">Reference proteome</keyword>
<organism evidence="3 4">
    <name type="scientific">Pyronema omphalodes (strain CBS 100304)</name>
    <name type="common">Pyronema confluens</name>
    <dbReference type="NCBI Taxonomy" id="1076935"/>
    <lineage>
        <taxon>Eukaryota</taxon>
        <taxon>Fungi</taxon>
        <taxon>Dikarya</taxon>
        <taxon>Ascomycota</taxon>
        <taxon>Pezizomycotina</taxon>
        <taxon>Pezizomycetes</taxon>
        <taxon>Pezizales</taxon>
        <taxon>Pyronemataceae</taxon>
        <taxon>Pyronema</taxon>
    </lineage>
</organism>
<gene>
    <name evidence="3" type="ORF">PCON_04647</name>
</gene>
<dbReference type="Proteomes" id="UP000018144">
    <property type="component" value="Unassembled WGS sequence"/>
</dbReference>
<dbReference type="eggNOG" id="KOG3082">
    <property type="taxonomic scope" value="Eukaryota"/>
</dbReference>
<proteinExistence type="predicted"/>
<dbReference type="Pfam" id="PF00551">
    <property type="entry name" value="Formyl_trans_N"/>
    <property type="match status" value="1"/>
</dbReference>
<dbReference type="InterPro" id="IPR041711">
    <property type="entry name" value="Met-tRNA-FMT_N"/>
</dbReference>
<accession>U4LS09</accession>
<dbReference type="InterPro" id="IPR036477">
    <property type="entry name" value="Formyl_transf_N_sf"/>
</dbReference>
<dbReference type="Gene3D" id="3.40.50.12230">
    <property type="match status" value="1"/>
</dbReference>
<dbReference type="OrthoDB" id="10268103at2759"/>
<evidence type="ECO:0000313" key="3">
    <source>
        <dbReference type="EMBL" id="CCX34971.1"/>
    </source>
</evidence>
<evidence type="ECO:0000259" key="2">
    <source>
        <dbReference type="Pfam" id="PF00551"/>
    </source>
</evidence>
<dbReference type="GO" id="GO:0005739">
    <property type="term" value="C:mitochondrion"/>
    <property type="evidence" value="ECO:0007669"/>
    <property type="project" value="TreeGrafter"/>
</dbReference>
<sequence>MVVCVDACGSSGSVSEKLARPARAISQGTHVIAPTRRGRSEESLPHNPAMLIPSTRLCGTHHRLANSLWRCAYSTQKTSPPLRILFAGSDEFSAVSLRALHKEQQENPELIASLDVLCREDGKTGRKRNILKEVPIKPLATSLSLPLHIIPSFLNWSLPRDYDLIIAVSFGLFIPSSIITSLPYGGLNVHPSLLPRYRGAAPIQRTLLNNDPLAGVTIQTLDTQKFDHGKILLQREIPVPDDVRYGAFHDYLAASGAEMLVEVLRKRLFVAPIQEVGGGYEPSLAKKVGTEDEHVDWTSWGSREARLRCEMLGSLWTELGGKRTILQGVEVLGELPEEGGFTGSATRGELELLSEGEFRWVKITGGEEKGREIMVVRMRDGWVTVGSVKVEGKKEQLGGDWVRSMQGRGVGKRFV</sequence>